<dbReference type="InterPro" id="IPR012347">
    <property type="entry name" value="Ferritin-like"/>
</dbReference>
<comment type="caution">
    <text evidence="2">The sequence shown here is derived from an EMBL/GenBank/DDBJ whole genome shotgun (WGS) entry which is preliminary data.</text>
</comment>
<keyword evidence="1" id="KW-0812">Transmembrane</keyword>
<dbReference type="Gene3D" id="1.20.1260.10">
    <property type="match status" value="1"/>
</dbReference>
<dbReference type="Proteomes" id="UP000746595">
    <property type="component" value="Unassembled WGS sequence"/>
</dbReference>
<keyword evidence="1" id="KW-1133">Transmembrane helix</keyword>
<evidence type="ECO:0008006" key="4">
    <source>
        <dbReference type="Google" id="ProtNLM"/>
    </source>
</evidence>
<evidence type="ECO:0000256" key="1">
    <source>
        <dbReference type="SAM" id="Phobius"/>
    </source>
</evidence>
<dbReference type="EMBL" id="JAAWVT010000008">
    <property type="protein sequence ID" value="NKG22062.1"/>
    <property type="molecule type" value="Genomic_DNA"/>
</dbReference>
<gene>
    <name evidence="2" type="ORF">HED64_15285</name>
</gene>
<evidence type="ECO:0000313" key="3">
    <source>
        <dbReference type="Proteomes" id="UP000746595"/>
    </source>
</evidence>
<keyword evidence="1" id="KW-0472">Membrane</keyword>
<sequence length="406" mass="41965">MDKQPHNPKSTDPTGRRAQFARRRLTVLVVGLLVAGATLGTGIFMNRETPTWQRILGTEPVVIPEPKATDELPLMLASVTQMLQYPDASTGAKTTTVLAATQTMLREHVELLTPGALAALETAQSPASDQNSEPAPVAAVPPLSVSEFSTDLAQAGNGLLKAALSAQEQEARRLSGSGIELVLQARSVLAASGASDATLNALPSPLTELEASTEAASSKRAKQGPTVDQAALASMPAFVVDACPPDTTTATTTDTAANGSGAELGGIVDAAYRMGYAYNVAGARTSGALRSTAWERSEVLVDFASALETKLNADHDCAPLRQAAYQLPKDAVKNPMDAARSGEGQLALLLRDGAAGQSGEARTYLLSAAYSQALAARQLSGKTVDFTAVEPATAESADEASPTPAN</sequence>
<feature type="transmembrane region" description="Helical" evidence="1">
    <location>
        <begin position="25"/>
        <end position="45"/>
    </location>
</feature>
<name>A0ABX1G738_9MICC</name>
<protein>
    <recommendedName>
        <fullName evidence="4">DUF4439 domain-containing protein</fullName>
    </recommendedName>
</protein>
<proteinExistence type="predicted"/>
<evidence type="ECO:0000313" key="2">
    <source>
        <dbReference type="EMBL" id="NKG22062.1"/>
    </source>
</evidence>
<reference evidence="2 3" key="1">
    <citation type="submission" date="2020-04" db="EMBL/GenBank/DDBJ databases">
        <title>Paeniglutamicibacter sp. ANT13_2, a novel actinomycete isolated from sediment in Antarctica.</title>
        <authorList>
            <person name="Sakdapetsiri C."/>
            <person name="Pinyakong O."/>
        </authorList>
    </citation>
    <scope>NUCLEOTIDE SEQUENCE [LARGE SCALE GENOMIC DNA]</scope>
    <source>
        <strain evidence="2 3">ANT13_2</strain>
    </source>
</reference>
<keyword evidence="3" id="KW-1185">Reference proteome</keyword>
<dbReference type="RefSeq" id="WP_168152854.1">
    <property type="nucleotide sequence ID" value="NZ_JAAWVT010000008.1"/>
</dbReference>
<accession>A0ABX1G738</accession>
<organism evidence="2 3">
    <name type="scientific">Paeniglutamicibacter terrestris</name>
    <dbReference type="NCBI Taxonomy" id="2723403"/>
    <lineage>
        <taxon>Bacteria</taxon>
        <taxon>Bacillati</taxon>
        <taxon>Actinomycetota</taxon>
        <taxon>Actinomycetes</taxon>
        <taxon>Micrococcales</taxon>
        <taxon>Micrococcaceae</taxon>
        <taxon>Paeniglutamicibacter</taxon>
    </lineage>
</organism>